<dbReference type="Proteomes" id="UP001147752">
    <property type="component" value="Unassembled WGS sequence"/>
</dbReference>
<evidence type="ECO:0000313" key="3">
    <source>
        <dbReference type="Proteomes" id="UP001147752"/>
    </source>
</evidence>
<evidence type="ECO:0000256" key="1">
    <source>
        <dbReference type="SAM" id="SignalP"/>
    </source>
</evidence>
<evidence type="ECO:0008006" key="4">
    <source>
        <dbReference type="Google" id="ProtNLM"/>
    </source>
</evidence>
<gene>
    <name evidence="2" type="ORF">N7517_007243</name>
</gene>
<keyword evidence="3" id="KW-1185">Reference proteome</keyword>
<dbReference type="GeneID" id="81464156"/>
<protein>
    <recommendedName>
        <fullName evidence="4">Secreted protein</fullName>
    </recommendedName>
</protein>
<reference evidence="2" key="1">
    <citation type="submission" date="2022-12" db="EMBL/GenBank/DDBJ databases">
        <authorList>
            <person name="Petersen C."/>
        </authorList>
    </citation>
    <scope>NUCLEOTIDE SEQUENCE</scope>
    <source>
        <strain evidence="2">IBT 3081</strain>
    </source>
</reference>
<comment type="caution">
    <text evidence="2">The sequence shown here is derived from an EMBL/GenBank/DDBJ whole genome shotgun (WGS) entry which is preliminary data.</text>
</comment>
<sequence>MPVLSFFFNCLLQLSLSSAAPISLRPRDQEESVSAEIFRLVKEGIGIAKRMAMTVLWVEFCFFLVFGTR</sequence>
<name>A0A9W9VAW6_9EURO</name>
<accession>A0A9W9VAW6</accession>
<reference evidence="2" key="2">
    <citation type="journal article" date="2023" name="IMA Fungus">
        <title>Comparative genomic study of the Penicillium genus elucidates a diverse pangenome and 15 lateral gene transfer events.</title>
        <authorList>
            <person name="Petersen C."/>
            <person name="Sorensen T."/>
            <person name="Nielsen M.R."/>
            <person name="Sondergaard T.E."/>
            <person name="Sorensen J.L."/>
            <person name="Fitzpatrick D.A."/>
            <person name="Frisvad J.C."/>
            <person name="Nielsen K.L."/>
        </authorList>
    </citation>
    <scope>NUCLEOTIDE SEQUENCE</scope>
    <source>
        <strain evidence="2">IBT 3081</strain>
    </source>
</reference>
<feature type="chain" id="PRO_5040721995" description="Secreted protein" evidence="1">
    <location>
        <begin position="20"/>
        <end position="69"/>
    </location>
</feature>
<dbReference type="RefSeq" id="XP_056581223.1">
    <property type="nucleotide sequence ID" value="XM_056724973.1"/>
</dbReference>
<dbReference type="EMBL" id="JAPZBT010000002">
    <property type="protein sequence ID" value="KAJ5375237.1"/>
    <property type="molecule type" value="Genomic_DNA"/>
</dbReference>
<proteinExistence type="predicted"/>
<feature type="signal peptide" evidence="1">
    <location>
        <begin position="1"/>
        <end position="19"/>
    </location>
</feature>
<evidence type="ECO:0000313" key="2">
    <source>
        <dbReference type="EMBL" id="KAJ5375237.1"/>
    </source>
</evidence>
<organism evidence="2 3">
    <name type="scientific">Penicillium concentricum</name>
    <dbReference type="NCBI Taxonomy" id="293559"/>
    <lineage>
        <taxon>Eukaryota</taxon>
        <taxon>Fungi</taxon>
        <taxon>Dikarya</taxon>
        <taxon>Ascomycota</taxon>
        <taxon>Pezizomycotina</taxon>
        <taxon>Eurotiomycetes</taxon>
        <taxon>Eurotiomycetidae</taxon>
        <taxon>Eurotiales</taxon>
        <taxon>Aspergillaceae</taxon>
        <taxon>Penicillium</taxon>
    </lineage>
</organism>
<keyword evidence="1" id="KW-0732">Signal</keyword>
<dbReference type="AlphaFoldDB" id="A0A9W9VAW6"/>